<feature type="domain" description="Copine C-terminal" evidence="1">
    <location>
        <begin position="83"/>
        <end position="154"/>
    </location>
</feature>
<accession>A0A2U1MS04</accession>
<dbReference type="InterPro" id="IPR052079">
    <property type="entry name" value="E3_ligase/Copine_domain"/>
</dbReference>
<dbReference type="InterPro" id="IPR010734">
    <property type="entry name" value="Copine_C"/>
</dbReference>
<dbReference type="AlphaFoldDB" id="A0A2U1MS04"/>
<dbReference type="Proteomes" id="UP000245207">
    <property type="component" value="Unassembled WGS sequence"/>
</dbReference>
<comment type="caution">
    <text evidence="2">The sequence shown here is derived from an EMBL/GenBank/DDBJ whole genome shotgun (WGS) entry which is preliminary data.</text>
</comment>
<dbReference type="OrthoDB" id="5855668at2759"/>
<dbReference type="STRING" id="35608.A0A2U1MS04"/>
<dbReference type="GO" id="GO:0016567">
    <property type="term" value="P:protein ubiquitination"/>
    <property type="evidence" value="ECO:0007669"/>
    <property type="project" value="TreeGrafter"/>
</dbReference>
<reference evidence="2 3" key="1">
    <citation type="journal article" date="2018" name="Mol. Plant">
        <title>The genome of Artemisia annua provides insight into the evolution of Asteraceae family and artemisinin biosynthesis.</title>
        <authorList>
            <person name="Shen Q."/>
            <person name="Zhang L."/>
            <person name="Liao Z."/>
            <person name="Wang S."/>
            <person name="Yan T."/>
            <person name="Shi P."/>
            <person name="Liu M."/>
            <person name="Fu X."/>
            <person name="Pan Q."/>
            <person name="Wang Y."/>
            <person name="Lv Z."/>
            <person name="Lu X."/>
            <person name="Zhang F."/>
            <person name="Jiang W."/>
            <person name="Ma Y."/>
            <person name="Chen M."/>
            <person name="Hao X."/>
            <person name="Li L."/>
            <person name="Tang Y."/>
            <person name="Lv G."/>
            <person name="Zhou Y."/>
            <person name="Sun X."/>
            <person name="Brodelius P.E."/>
            <person name="Rose J.K.C."/>
            <person name="Tang K."/>
        </authorList>
    </citation>
    <scope>NUCLEOTIDE SEQUENCE [LARGE SCALE GENOMIC DNA]</scope>
    <source>
        <strain evidence="3">cv. Huhao1</strain>
        <tissue evidence="2">Leaf</tissue>
    </source>
</reference>
<dbReference type="PANTHER" id="PTHR45751:SF29">
    <property type="entry name" value="E3 UBIQUITIN-PROTEIN LIGASE RGLG2"/>
    <property type="match status" value="1"/>
</dbReference>
<name>A0A2U1MS04_ARTAN</name>
<dbReference type="GO" id="GO:0004842">
    <property type="term" value="F:ubiquitin-protein transferase activity"/>
    <property type="evidence" value="ECO:0007669"/>
    <property type="project" value="TreeGrafter"/>
</dbReference>
<gene>
    <name evidence="2" type="ORF">CTI12_AA348030</name>
</gene>
<evidence type="ECO:0000313" key="3">
    <source>
        <dbReference type="Proteomes" id="UP000245207"/>
    </source>
</evidence>
<dbReference type="Pfam" id="PF07002">
    <property type="entry name" value="Copine"/>
    <property type="match status" value="1"/>
</dbReference>
<evidence type="ECO:0000259" key="1">
    <source>
        <dbReference type="Pfam" id="PF07002"/>
    </source>
</evidence>
<evidence type="ECO:0000313" key="2">
    <source>
        <dbReference type="EMBL" id="PWA64012.1"/>
    </source>
</evidence>
<dbReference type="PANTHER" id="PTHR45751">
    <property type="entry name" value="COPINE FAMILY PROTEIN 1"/>
    <property type="match status" value="1"/>
</dbReference>
<protein>
    <submittedName>
        <fullName evidence="2">E3 ubiquitin-protein ligase RGLG5</fullName>
    </submittedName>
</protein>
<keyword evidence="3" id="KW-1185">Reference proteome</keyword>
<sequence>MNPSIEPTQKDEKGNKSKYAATDATQLQSCMVAIDNPCHLHVQERLKVKMRPKPSPIAENISERKLSPSAGDRGTFTCRTLPTLLLEFDEDNLIPCYGFGDATTHDQHFFSFYPEDRSCNGFEDVMGRFREIVPQLTHGSATKSHVPNIIRRMKSSIGCSKDQGMMTNF</sequence>
<proteinExistence type="predicted"/>
<dbReference type="GO" id="GO:0005634">
    <property type="term" value="C:nucleus"/>
    <property type="evidence" value="ECO:0007669"/>
    <property type="project" value="TreeGrafter"/>
</dbReference>
<organism evidence="2 3">
    <name type="scientific">Artemisia annua</name>
    <name type="common">Sweet wormwood</name>
    <dbReference type="NCBI Taxonomy" id="35608"/>
    <lineage>
        <taxon>Eukaryota</taxon>
        <taxon>Viridiplantae</taxon>
        <taxon>Streptophyta</taxon>
        <taxon>Embryophyta</taxon>
        <taxon>Tracheophyta</taxon>
        <taxon>Spermatophyta</taxon>
        <taxon>Magnoliopsida</taxon>
        <taxon>eudicotyledons</taxon>
        <taxon>Gunneridae</taxon>
        <taxon>Pentapetalae</taxon>
        <taxon>asterids</taxon>
        <taxon>campanulids</taxon>
        <taxon>Asterales</taxon>
        <taxon>Asteraceae</taxon>
        <taxon>Asteroideae</taxon>
        <taxon>Anthemideae</taxon>
        <taxon>Artemisiinae</taxon>
        <taxon>Artemisia</taxon>
    </lineage>
</organism>
<dbReference type="EMBL" id="PKPP01004509">
    <property type="protein sequence ID" value="PWA64012.1"/>
    <property type="molecule type" value="Genomic_DNA"/>
</dbReference>